<dbReference type="OrthoDB" id="8654520at2"/>
<comment type="caution">
    <text evidence="3">The sequence shown here is derived from an EMBL/GenBank/DDBJ whole genome shotgun (WGS) entry which is preliminary data.</text>
</comment>
<organism evidence="3 4">
    <name type="scientific">Acidomonas methanolica NBRC 104435</name>
    <dbReference type="NCBI Taxonomy" id="1231351"/>
    <lineage>
        <taxon>Bacteria</taxon>
        <taxon>Pseudomonadati</taxon>
        <taxon>Pseudomonadota</taxon>
        <taxon>Alphaproteobacteria</taxon>
        <taxon>Acetobacterales</taxon>
        <taxon>Acetobacteraceae</taxon>
        <taxon>Acidomonas</taxon>
    </lineage>
</organism>
<feature type="region of interest" description="Disordered" evidence="1">
    <location>
        <begin position="65"/>
        <end position="103"/>
    </location>
</feature>
<sequence length="103" mass="11754">MPGKGQWRHESAYDYIDDLDPAALAWEFLRRNRDYRKEYARVTRRGRIEAAAAADLADRWGMRFRAESRDGSTARHEPLESPGRSGDDPPAAVPVPGRKPDHH</sequence>
<dbReference type="EMBL" id="BAND01000068">
    <property type="protein sequence ID" value="GAJ29592.1"/>
    <property type="molecule type" value="Genomic_DNA"/>
</dbReference>
<feature type="domain" description="Transcriptional regulator-like" evidence="2">
    <location>
        <begin position="6"/>
        <end position="65"/>
    </location>
</feature>
<evidence type="ECO:0000256" key="1">
    <source>
        <dbReference type="SAM" id="MobiDB-lite"/>
    </source>
</evidence>
<dbReference type="AlphaFoldDB" id="A0A023D614"/>
<dbReference type="Proteomes" id="UP000019760">
    <property type="component" value="Unassembled WGS sequence"/>
</dbReference>
<gene>
    <name evidence="3" type="ORF">Amme_068_025</name>
</gene>
<reference evidence="4" key="1">
    <citation type="journal article" date="2014" name="FEMS Microbiol. Lett.">
        <title>Draft Genomic DNA Sequence of the Facultatively Methylotrophic Bacterium Acidomonas methanolica type strain MB58.</title>
        <authorList>
            <person name="Higashiura N."/>
            <person name="Hadano H."/>
            <person name="Hirakawa H."/>
            <person name="Matsutani M."/>
            <person name="Takabe S."/>
            <person name="Matsushita K."/>
            <person name="Azuma Y."/>
        </authorList>
    </citation>
    <scope>NUCLEOTIDE SEQUENCE [LARGE SCALE GENOMIC DNA]</scope>
    <source>
        <strain evidence="4">MB58</strain>
    </source>
</reference>
<proteinExistence type="predicted"/>
<reference evidence="3 4" key="2">
    <citation type="journal article" date="2014" name="FEMS Microbiol. Lett.">
        <title>Draft genomic DNA sequence of the facultatively methylotrophic bacterium Acidomonas methanolica type strain MB58.</title>
        <authorList>
            <person name="Higashiura N."/>
            <person name="Hadano H."/>
            <person name="Hirakawa H."/>
            <person name="Matsutani M."/>
            <person name="Takabe S."/>
            <person name="Matsushita K."/>
            <person name="Azuma Y."/>
        </authorList>
    </citation>
    <scope>NUCLEOTIDE SEQUENCE [LARGE SCALE GENOMIC DNA]</scope>
    <source>
        <strain evidence="3 4">MB58</strain>
    </source>
</reference>
<evidence type="ECO:0000313" key="4">
    <source>
        <dbReference type="Proteomes" id="UP000019760"/>
    </source>
</evidence>
<keyword evidence="4" id="KW-1185">Reference proteome</keyword>
<dbReference type="InterPro" id="IPR045465">
    <property type="entry name" value="Trans_reg_dom"/>
</dbReference>
<name>A0A023D614_ACIMT</name>
<accession>A0A023D614</accession>
<protein>
    <recommendedName>
        <fullName evidence="2">Transcriptional regulator-like domain-containing protein</fullName>
    </recommendedName>
</protein>
<evidence type="ECO:0000259" key="2">
    <source>
        <dbReference type="Pfam" id="PF20109"/>
    </source>
</evidence>
<dbReference type="Pfam" id="PF20109">
    <property type="entry name" value="Trans_reg_dom"/>
    <property type="match status" value="1"/>
</dbReference>
<feature type="compositionally biased region" description="Basic and acidic residues" evidence="1">
    <location>
        <begin position="65"/>
        <end position="79"/>
    </location>
</feature>
<dbReference type="RefSeq" id="WP_052511985.1">
    <property type="nucleotide sequence ID" value="NZ_BAND01000068.1"/>
</dbReference>
<evidence type="ECO:0000313" key="3">
    <source>
        <dbReference type="EMBL" id="GAJ29592.1"/>
    </source>
</evidence>